<dbReference type="GO" id="GO:0003904">
    <property type="term" value="F:deoxyribodipyrimidine photo-lyase activity"/>
    <property type="evidence" value="ECO:0007669"/>
    <property type="project" value="TreeGrafter"/>
</dbReference>
<evidence type="ECO:0000259" key="8">
    <source>
        <dbReference type="PROSITE" id="PS51645"/>
    </source>
</evidence>
<dbReference type="Proteomes" id="UP000572377">
    <property type="component" value="Unassembled WGS sequence"/>
</dbReference>
<dbReference type="PANTHER" id="PTHR11455">
    <property type="entry name" value="CRYPTOCHROME"/>
    <property type="match status" value="1"/>
</dbReference>
<dbReference type="InterPro" id="IPR014729">
    <property type="entry name" value="Rossmann-like_a/b/a_fold"/>
</dbReference>
<dbReference type="GO" id="GO:0003677">
    <property type="term" value="F:DNA binding"/>
    <property type="evidence" value="ECO:0007669"/>
    <property type="project" value="TreeGrafter"/>
</dbReference>
<evidence type="ECO:0000256" key="1">
    <source>
        <dbReference type="ARBA" id="ARBA00001932"/>
    </source>
</evidence>
<dbReference type="PANTHER" id="PTHR11455:SF9">
    <property type="entry name" value="CRYPTOCHROME CIRCADIAN CLOCK 5 ISOFORM X1"/>
    <property type="match status" value="1"/>
</dbReference>
<feature type="binding site" evidence="5">
    <location>
        <position position="269"/>
    </location>
    <ligand>
        <name>FAD</name>
        <dbReference type="ChEBI" id="CHEBI:57692"/>
    </ligand>
</feature>
<dbReference type="GO" id="GO:0006950">
    <property type="term" value="P:response to stress"/>
    <property type="evidence" value="ECO:0007669"/>
    <property type="project" value="UniProtKB-ARBA"/>
</dbReference>
<protein>
    <submittedName>
        <fullName evidence="9">Deoxyribodipyrimidine photo-lyase</fullName>
    </submittedName>
</protein>
<dbReference type="InterPro" id="IPR036134">
    <property type="entry name" value="Crypto/Photolyase_FAD-like_sf"/>
</dbReference>
<name>A0A849L1C1_9RHOB</name>
<dbReference type="GO" id="GO:0009416">
    <property type="term" value="P:response to light stimulus"/>
    <property type="evidence" value="ECO:0007669"/>
    <property type="project" value="TreeGrafter"/>
</dbReference>
<evidence type="ECO:0000256" key="4">
    <source>
        <dbReference type="ARBA" id="ARBA00022991"/>
    </source>
</evidence>
<feature type="site" description="Electron transfer via tryptophanyl radical" evidence="6">
    <location>
        <position position="379"/>
    </location>
</feature>
<reference evidence="9 10" key="1">
    <citation type="submission" date="2020-05" db="EMBL/GenBank/DDBJ databases">
        <title>Gimesia benthica sp. nov., a novel planctomycete isolated from a deep-sea water sample of the Northwest Indian Ocean.</title>
        <authorList>
            <person name="Wang J."/>
            <person name="Ruan C."/>
            <person name="Song L."/>
            <person name="Zhu Y."/>
            <person name="Li A."/>
            <person name="Zheng X."/>
            <person name="Wang L."/>
            <person name="Lu Z."/>
            <person name="Huang Y."/>
            <person name="Du W."/>
            <person name="Zhou Y."/>
            <person name="Huang L."/>
            <person name="Dai X."/>
        </authorList>
    </citation>
    <scope>NUCLEOTIDE SEQUENCE [LARGE SCALE GENOMIC DNA]</scope>
    <source>
        <strain evidence="9 10">YYQ-30</strain>
    </source>
</reference>
<proteinExistence type="inferred from homology"/>
<evidence type="ECO:0000256" key="5">
    <source>
        <dbReference type="PIRSR" id="PIRSR602081-1"/>
    </source>
</evidence>
<dbReference type="GO" id="GO:0006139">
    <property type="term" value="P:nucleobase-containing compound metabolic process"/>
    <property type="evidence" value="ECO:0007669"/>
    <property type="project" value="UniProtKB-ARBA"/>
</dbReference>
<evidence type="ECO:0000256" key="2">
    <source>
        <dbReference type="ARBA" id="ARBA00022630"/>
    </source>
</evidence>
<dbReference type="Pfam" id="PF00875">
    <property type="entry name" value="DNA_photolyase"/>
    <property type="match status" value="1"/>
</dbReference>
<dbReference type="PRINTS" id="PR00147">
    <property type="entry name" value="DNAPHOTLYASE"/>
</dbReference>
<evidence type="ECO:0000313" key="10">
    <source>
        <dbReference type="Proteomes" id="UP000572377"/>
    </source>
</evidence>
<keyword evidence="2 5" id="KW-0285">Flavoprotein</keyword>
<feature type="site" description="Electron transfer via tryptophanyl radical" evidence="6">
    <location>
        <position position="356"/>
    </location>
</feature>
<keyword evidence="3 5" id="KW-0274">FAD</keyword>
<evidence type="ECO:0000256" key="6">
    <source>
        <dbReference type="PIRSR" id="PIRSR602081-2"/>
    </source>
</evidence>
<comment type="similarity">
    <text evidence="7">Belongs to the DNA photolyase family.</text>
</comment>
<feature type="site" description="Electron transfer via tryptophanyl radical" evidence="6">
    <location>
        <position position="303"/>
    </location>
</feature>
<feature type="domain" description="Photolyase/cryptochrome alpha/beta" evidence="8">
    <location>
        <begin position="3"/>
        <end position="129"/>
    </location>
</feature>
<evidence type="ECO:0000313" key="9">
    <source>
        <dbReference type="EMBL" id="NNU80047.1"/>
    </source>
</evidence>
<comment type="cofactor">
    <cofactor evidence="1">
        <name>(6R)-5,10-methylene-5,6,7,8-tetrahydrofolate</name>
        <dbReference type="ChEBI" id="CHEBI:15636"/>
    </cofactor>
</comment>
<dbReference type="AlphaFoldDB" id="A0A849L1C1"/>
<dbReference type="InterPro" id="IPR002081">
    <property type="entry name" value="Cryptochrome/DNA_photolyase_1"/>
</dbReference>
<evidence type="ECO:0000256" key="3">
    <source>
        <dbReference type="ARBA" id="ARBA00022827"/>
    </source>
</evidence>
<feature type="binding site" evidence="5">
    <location>
        <position position="222"/>
    </location>
    <ligand>
        <name>FAD</name>
        <dbReference type="ChEBI" id="CHEBI:57692"/>
    </ligand>
</feature>
<keyword evidence="4 7" id="KW-0157">Chromophore</keyword>
<dbReference type="Pfam" id="PF03441">
    <property type="entry name" value="FAD_binding_7"/>
    <property type="match status" value="1"/>
</dbReference>
<dbReference type="Gene3D" id="3.40.50.620">
    <property type="entry name" value="HUPs"/>
    <property type="match status" value="1"/>
</dbReference>
<dbReference type="SUPFAM" id="SSF52425">
    <property type="entry name" value="Cryptochrome/photolyase, N-terminal domain"/>
    <property type="match status" value="1"/>
</dbReference>
<feature type="binding site" evidence="5">
    <location>
        <begin position="369"/>
        <end position="371"/>
    </location>
    <ligand>
        <name>FAD</name>
        <dbReference type="ChEBI" id="CHEBI:57692"/>
    </ligand>
</feature>
<dbReference type="PROSITE" id="PS51645">
    <property type="entry name" value="PHR_CRY_ALPHA_BETA"/>
    <property type="match status" value="1"/>
</dbReference>
<dbReference type="EMBL" id="JABFBC010000001">
    <property type="protein sequence ID" value="NNU80047.1"/>
    <property type="molecule type" value="Genomic_DNA"/>
</dbReference>
<gene>
    <name evidence="9" type="ORF">HMH01_06300</name>
</gene>
<dbReference type="PROSITE" id="PS00394">
    <property type="entry name" value="DNA_PHOTOLYASES_1_1"/>
    <property type="match status" value="1"/>
</dbReference>
<sequence>MTPPTLFWFRRDLRLADHPGLVAAIARGGPVIPVFILDPQTETLGAAPRWRLGEGVASFARSLEALGSRLILRRGDAARVLAALAAETGATAVHWSRLCDPVSKARDAGVKAQLRDRGLEAVSHPGHLLFEPWTVQTGQGGFYRVYTPYWRAVRDRDPGDCLPAPARLPAPDAWPASDSLSDWALGAAMRRGADIVAAHARIGEDAARARLDAFLEQGIAGYSDLRDRLDLPGTSKLGENLSLGEVSVRACWHAARAAMERGAPGAETFLQEIVWRDFAHHLVHHTPHITERNWREEWDGFPWAGESEHATRWKRGLTGEPVIDAAMREMYVTGTMHNRARMLVASYLTKHLMTDWRVGLKWFEDCLIDWDPASNAMGWQWAAGSGPDAAPFFRIFNPATQAEKFDPKSVYRRTWVAELSRQPGKDALDYFRAVPESWAMTPSAPYPKPLVDLKKGRERALDAYHAHRDRSAA</sequence>
<dbReference type="Gene3D" id="1.10.579.10">
    <property type="entry name" value="DNA Cyclobutane Dipyrimidine Photolyase, subunit A, domain 3"/>
    <property type="match status" value="1"/>
</dbReference>
<accession>A0A849L1C1</accession>
<dbReference type="InterPro" id="IPR036155">
    <property type="entry name" value="Crypto/Photolyase_N_sf"/>
</dbReference>
<keyword evidence="9" id="KW-0456">Lyase</keyword>
<organism evidence="9 10">
    <name type="scientific">Halovulum dunhuangense</name>
    <dbReference type="NCBI Taxonomy" id="1505036"/>
    <lineage>
        <taxon>Bacteria</taxon>
        <taxon>Pseudomonadati</taxon>
        <taxon>Pseudomonadota</taxon>
        <taxon>Alphaproteobacteria</taxon>
        <taxon>Rhodobacterales</taxon>
        <taxon>Paracoccaceae</taxon>
        <taxon>Halovulum</taxon>
    </lineage>
</organism>
<dbReference type="GO" id="GO:0071949">
    <property type="term" value="F:FAD binding"/>
    <property type="evidence" value="ECO:0007669"/>
    <property type="project" value="TreeGrafter"/>
</dbReference>
<dbReference type="InterPro" id="IPR018394">
    <property type="entry name" value="DNA_photolyase_1_CS_C"/>
</dbReference>
<dbReference type="SUPFAM" id="SSF48173">
    <property type="entry name" value="Cryptochrome/photolyase FAD-binding domain"/>
    <property type="match status" value="1"/>
</dbReference>
<dbReference type="Gene3D" id="1.25.40.80">
    <property type="match status" value="1"/>
</dbReference>
<evidence type="ECO:0000256" key="7">
    <source>
        <dbReference type="RuleBase" id="RU004182"/>
    </source>
</evidence>
<comment type="cofactor">
    <cofactor evidence="5">
        <name>FAD</name>
        <dbReference type="ChEBI" id="CHEBI:57692"/>
    </cofactor>
    <text evidence="5">Binds 1 FAD per subunit.</text>
</comment>
<keyword evidence="10" id="KW-1185">Reference proteome</keyword>
<comment type="caution">
    <text evidence="9">The sequence shown here is derived from an EMBL/GenBank/DDBJ whole genome shotgun (WGS) entry which is preliminary data.</text>
</comment>
<dbReference type="RefSeq" id="WP_171323488.1">
    <property type="nucleotide sequence ID" value="NZ_JABFBC010000001.1"/>
</dbReference>
<dbReference type="InterPro" id="IPR005101">
    <property type="entry name" value="Cryptochr/Photolyase_FAD-bd"/>
</dbReference>
<dbReference type="InterPro" id="IPR006050">
    <property type="entry name" value="DNA_photolyase_N"/>
</dbReference>